<evidence type="ECO:0000259" key="2">
    <source>
        <dbReference type="Pfam" id="PF25362"/>
    </source>
</evidence>
<sequence length="183" mass="19394">MDRTVSTTIIIAVILLSLSLMLVGWRRRVGRQSDIGAPQPVPVSMGEASIRVPVLYVATTRAGAPLDRVAVHGLGFRARGEIAVHPEGAVIAVDGREPWLVAREHVRGSGRATWTIDRVVEEGGLIMLAWTLDGAEVDSYFRVTDASAIDATAELLAALATLAPSIPTGDEPATPAPTERDPS</sequence>
<comment type="caution">
    <text evidence="3">The sequence shown here is derived from an EMBL/GenBank/DDBJ whole genome shotgun (WGS) entry which is preliminary data.</text>
</comment>
<accession>A0A839ECL6</accession>
<dbReference type="Proteomes" id="UP000585905">
    <property type="component" value="Unassembled WGS sequence"/>
</dbReference>
<proteinExistence type="predicted"/>
<reference evidence="3 4" key="1">
    <citation type="submission" date="2020-07" db="EMBL/GenBank/DDBJ databases">
        <title>Sequencing the genomes of 1000 actinobacteria strains.</title>
        <authorList>
            <person name="Klenk H.-P."/>
        </authorList>
    </citation>
    <scope>NUCLEOTIDE SEQUENCE [LARGE SCALE GENOMIC DNA]</scope>
    <source>
        <strain evidence="3 4">DSM 19663</strain>
    </source>
</reference>
<name>A0A839ECL6_9MICO</name>
<evidence type="ECO:0000313" key="4">
    <source>
        <dbReference type="Proteomes" id="UP000585905"/>
    </source>
</evidence>
<keyword evidence="4" id="KW-1185">Reference proteome</keyword>
<keyword evidence="1" id="KW-0472">Membrane</keyword>
<dbReference type="Pfam" id="PF25362">
    <property type="entry name" value="bPH_11"/>
    <property type="match status" value="1"/>
</dbReference>
<feature type="transmembrane region" description="Helical" evidence="1">
    <location>
        <begin position="6"/>
        <end position="25"/>
    </location>
</feature>
<dbReference type="RefSeq" id="WP_182489894.1">
    <property type="nucleotide sequence ID" value="NZ_BAAAOV010000007.1"/>
</dbReference>
<feature type="domain" description="PH" evidence="2">
    <location>
        <begin position="39"/>
        <end position="154"/>
    </location>
</feature>
<evidence type="ECO:0000256" key="1">
    <source>
        <dbReference type="SAM" id="Phobius"/>
    </source>
</evidence>
<keyword evidence="1" id="KW-0812">Transmembrane</keyword>
<evidence type="ECO:0000313" key="3">
    <source>
        <dbReference type="EMBL" id="MBA8847075.1"/>
    </source>
</evidence>
<dbReference type="EMBL" id="JACGWX010000001">
    <property type="protein sequence ID" value="MBA8847075.1"/>
    <property type="molecule type" value="Genomic_DNA"/>
</dbReference>
<protein>
    <recommendedName>
        <fullName evidence="2">PH domain-containing protein</fullName>
    </recommendedName>
</protein>
<gene>
    <name evidence="3" type="ORF">FHX53_000639</name>
</gene>
<dbReference type="AlphaFoldDB" id="A0A839ECL6"/>
<keyword evidence="1" id="KW-1133">Transmembrane helix</keyword>
<organism evidence="3 4">
    <name type="scientific">Microcella alkalica</name>
    <dbReference type="NCBI Taxonomy" id="355930"/>
    <lineage>
        <taxon>Bacteria</taxon>
        <taxon>Bacillati</taxon>
        <taxon>Actinomycetota</taxon>
        <taxon>Actinomycetes</taxon>
        <taxon>Micrococcales</taxon>
        <taxon>Microbacteriaceae</taxon>
        <taxon>Microcella</taxon>
    </lineage>
</organism>
<dbReference type="InterPro" id="IPR057446">
    <property type="entry name" value="PH_bac"/>
</dbReference>